<dbReference type="SUPFAM" id="SSF56112">
    <property type="entry name" value="Protein kinase-like (PK-like)"/>
    <property type="match status" value="2"/>
</dbReference>
<dbReference type="GO" id="GO:0048544">
    <property type="term" value="P:recognition of pollen"/>
    <property type="evidence" value="ECO:0007669"/>
    <property type="project" value="InterPro"/>
</dbReference>
<keyword evidence="20" id="KW-0245">EGF-like domain</keyword>
<feature type="domain" description="Protein kinase" evidence="23">
    <location>
        <begin position="604"/>
        <end position="920"/>
    </location>
</feature>
<feature type="domain" description="Bulb-type lectin" evidence="25">
    <location>
        <begin position="94"/>
        <end position="218"/>
    </location>
</feature>
<dbReference type="Gene3D" id="1.10.510.10">
    <property type="entry name" value="Transferase(Phosphotransferase) domain 1"/>
    <property type="match status" value="2"/>
</dbReference>
<evidence type="ECO:0000313" key="27">
    <source>
        <dbReference type="EMBL" id="KAJ9542969.1"/>
    </source>
</evidence>
<keyword evidence="16" id="KW-0675">Receptor</keyword>
<evidence type="ECO:0000313" key="28">
    <source>
        <dbReference type="Proteomes" id="UP001172457"/>
    </source>
</evidence>
<dbReference type="PROSITE" id="PS50927">
    <property type="entry name" value="BULB_LECTIN"/>
    <property type="match status" value="1"/>
</dbReference>
<keyword evidence="10 21" id="KW-0547">Nucleotide-binding</keyword>
<dbReference type="GO" id="GO:0030246">
    <property type="term" value="F:carbohydrate binding"/>
    <property type="evidence" value="ECO:0007669"/>
    <property type="project" value="UniProtKB-KW"/>
</dbReference>
<keyword evidence="4" id="KW-0723">Serine/threonine-protein kinase</keyword>
<comment type="subcellular location">
    <subcellularLocation>
        <location evidence="1">Cell membrane</location>
        <topology evidence="1">Single-pass type I membrane protein</topology>
    </subcellularLocation>
</comment>
<comment type="catalytic activity">
    <reaction evidence="18">
        <text>L-threonyl-[protein] + ATP = O-phospho-L-threonyl-[protein] + ADP + H(+)</text>
        <dbReference type="Rhea" id="RHEA:46608"/>
        <dbReference type="Rhea" id="RHEA-COMP:11060"/>
        <dbReference type="Rhea" id="RHEA-COMP:11605"/>
        <dbReference type="ChEBI" id="CHEBI:15378"/>
        <dbReference type="ChEBI" id="CHEBI:30013"/>
        <dbReference type="ChEBI" id="CHEBI:30616"/>
        <dbReference type="ChEBI" id="CHEBI:61977"/>
        <dbReference type="ChEBI" id="CHEBI:456216"/>
        <dbReference type="EC" id="2.7.11.1"/>
    </reaction>
</comment>
<dbReference type="InterPro" id="IPR000742">
    <property type="entry name" value="EGF"/>
</dbReference>
<keyword evidence="14 22" id="KW-0472">Membrane</keyword>
<evidence type="ECO:0000256" key="13">
    <source>
        <dbReference type="ARBA" id="ARBA00022989"/>
    </source>
</evidence>
<dbReference type="PANTHER" id="PTHR27002">
    <property type="entry name" value="RECEPTOR-LIKE SERINE/THREONINE-PROTEIN KINASE SD1-8"/>
    <property type="match status" value="1"/>
</dbReference>
<evidence type="ECO:0000256" key="6">
    <source>
        <dbReference type="ARBA" id="ARBA00022679"/>
    </source>
</evidence>
<feature type="transmembrane region" description="Helical" evidence="22">
    <location>
        <begin position="73"/>
        <end position="94"/>
    </location>
</feature>
<dbReference type="SMART" id="SM00108">
    <property type="entry name" value="B_lectin"/>
    <property type="match status" value="1"/>
</dbReference>
<evidence type="ECO:0000256" key="19">
    <source>
        <dbReference type="ARBA" id="ARBA00048679"/>
    </source>
</evidence>
<sequence length="953" mass="106533">MLGGHETKANTHKVTGTLGCISPEYATNGIFPVKLDIFSFGVLVLEIVSGKKSRGFPHQDHGDQLMSINCLPMIWFCSCVLLFILITTSGASATDTIYPNQTLKDGETIVSASQAFELGFFSPGDSGWYLGIWYKKIATGTVVWVANRELPLNDPTGMLKINDNGTLQLRSVSNNLIWSSQSSIPVTNTGSNLVARLLDSGNLVLEDDTTSGKRRIWQSFDHPGNTLLPGMKVGMDRVTGIKMNLTSWKSSGDPSKGSYTVWMDISGYPQLYISQDESSFLQRVGYWNGMAFTGVSRPKASSLYTFDYDFTETDIYLRYTLVNDSFITRMMLDQDGNFLQLVWTNRTQEWTIYMISLNDECDTYDSCGPYGSCNNNTSPPCACLEGFEPKLPEEWSVGDWSNGCKHKNLMTSENGNNFKQFSNLKLPDSRDSWFNSTMSLGECEKVCTGNISCTAYANTDIRNGGTGCLLWFGELIDIREVSTRDNSGQDIYISMHNRNIARKCISNLFRSAWEKEKKKKKKKKLPPKVIVSTVFAVLLLSFPLILYAWKNMKKSHPKIEGKLKGKLYPSSFHILKAFVNEDPKQDLELPFFSLSTIVKATSNFSTNNKLGQGGFGAVYKGMVEGGGVIAVKRLSKTSRQGLVEFQNEVICIAKLQHRNLVKLLGYCVQGEEKMLIYEYMPNKSLDSFLFGWTPSRLYKITHFTNPLNPVIETNNKFETVADENNSRLLDWPQRHHIINGIARGLLYLHQDSRHRIIHRDLKASNILLDSNMNPKISDFGLARMFKEYETEANTNKVVGTLGYISPEYAANGVFSVKSDVFSFGVLVLEIVSGKKNRGFSHEDHHDNLLGHAWRLYKEANPLELVDAALGGSWNVSEVLQSIHVGLSCVQQHAEDRPSMSSVTHMLGGEGALPPPKQPGFFTEATKSEVESTLIMPQVPVSINEVTMTQLEAR</sequence>
<evidence type="ECO:0000256" key="5">
    <source>
        <dbReference type="ARBA" id="ARBA00022553"/>
    </source>
</evidence>
<dbReference type="Proteomes" id="UP001172457">
    <property type="component" value="Chromosome 7"/>
</dbReference>
<dbReference type="CDD" id="cd00028">
    <property type="entry name" value="B_lectin"/>
    <property type="match status" value="1"/>
</dbReference>
<keyword evidence="11" id="KW-0418">Kinase</keyword>
<comment type="caution">
    <text evidence="27">The sequence shown here is derived from an EMBL/GenBank/DDBJ whole genome shotgun (WGS) entry which is preliminary data.</text>
</comment>
<evidence type="ECO:0000256" key="8">
    <source>
        <dbReference type="ARBA" id="ARBA00022729"/>
    </source>
</evidence>
<dbReference type="Pfam" id="PF08276">
    <property type="entry name" value="PAN_2"/>
    <property type="match status" value="1"/>
</dbReference>
<dbReference type="GO" id="GO:0005524">
    <property type="term" value="F:ATP binding"/>
    <property type="evidence" value="ECO:0007669"/>
    <property type="project" value="UniProtKB-UniRule"/>
</dbReference>
<dbReference type="InterPro" id="IPR001245">
    <property type="entry name" value="Ser-Thr/Tyr_kinase_cat_dom"/>
</dbReference>
<evidence type="ECO:0000259" key="23">
    <source>
        <dbReference type="PROSITE" id="PS50011"/>
    </source>
</evidence>
<dbReference type="Pfam" id="PF07714">
    <property type="entry name" value="PK_Tyr_Ser-Thr"/>
    <property type="match status" value="1"/>
</dbReference>
<evidence type="ECO:0000259" key="26">
    <source>
        <dbReference type="PROSITE" id="PS50948"/>
    </source>
</evidence>
<dbReference type="FunFam" id="2.90.10.10:FF:000009">
    <property type="entry name" value="Receptor-like serine/threonine-protein kinase SD1-8"/>
    <property type="match status" value="1"/>
</dbReference>
<feature type="binding site" evidence="21">
    <location>
        <position position="632"/>
    </location>
    <ligand>
        <name>ATP</name>
        <dbReference type="ChEBI" id="CHEBI:30616"/>
    </ligand>
</feature>
<dbReference type="FunFam" id="1.10.510.10:FF:000060">
    <property type="entry name" value="G-type lectin S-receptor-like serine/threonine-protein kinase"/>
    <property type="match status" value="1"/>
</dbReference>
<dbReference type="InterPro" id="IPR021820">
    <property type="entry name" value="S-locus_recpt_kinase_C"/>
</dbReference>
<dbReference type="PROSITE" id="PS50011">
    <property type="entry name" value="PROTEIN_KINASE_DOM"/>
    <property type="match status" value="1"/>
</dbReference>
<evidence type="ECO:0000256" key="9">
    <source>
        <dbReference type="ARBA" id="ARBA00022734"/>
    </source>
</evidence>
<evidence type="ECO:0000256" key="20">
    <source>
        <dbReference type="PROSITE-ProRule" id="PRU00076"/>
    </source>
</evidence>
<gene>
    <name evidence="27" type="ORF">OSB04_029475</name>
</gene>
<evidence type="ECO:0000256" key="17">
    <source>
        <dbReference type="ARBA" id="ARBA00023180"/>
    </source>
</evidence>
<accession>A0AA38SHL8</accession>
<dbReference type="PROSITE" id="PS50026">
    <property type="entry name" value="EGF_3"/>
    <property type="match status" value="1"/>
</dbReference>
<dbReference type="EMBL" id="JARYMX010000007">
    <property type="protein sequence ID" value="KAJ9542969.1"/>
    <property type="molecule type" value="Genomic_DNA"/>
</dbReference>
<evidence type="ECO:0000256" key="22">
    <source>
        <dbReference type="SAM" id="Phobius"/>
    </source>
</evidence>
<dbReference type="Pfam" id="PF11883">
    <property type="entry name" value="DUF3403"/>
    <property type="match status" value="1"/>
</dbReference>
<feature type="transmembrane region" description="Helical" evidence="22">
    <location>
        <begin position="529"/>
        <end position="549"/>
    </location>
</feature>
<dbReference type="Gene3D" id="3.30.200.20">
    <property type="entry name" value="Phosphorylase Kinase, domain 1"/>
    <property type="match status" value="1"/>
</dbReference>
<evidence type="ECO:0000256" key="14">
    <source>
        <dbReference type="ARBA" id="ARBA00023136"/>
    </source>
</evidence>
<dbReference type="GO" id="GO:0005886">
    <property type="term" value="C:plasma membrane"/>
    <property type="evidence" value="ECO:0007669"/>
    <property type="project" value="UniProtKB-SubCell"/>
</dbReference>
<keyword evidence="17" id="KW-0325">Glycoprotein</keyword>
<dbReference type="InterPro" id="IPR011009">
    <property type="entry name" value="Kinase-like_dom_sf"/>
</dbReference>
<evidence type="ECO:0000259" key="25">
    <source>
        <dbReference type="PROSITE" id="PS50927"/>
    </source>
</evidence>
<dbReference type="InterPro" id="IPR017441">
    <property type="entry name" value="Protein_kinase_ATP_BS"/>
</dbReference>
<dbReference type="Pfam" id="PF00954">
    <property type="entry name" value="S_locus_glycop"/>
    <property type="match status" value="1"/>
</dbReference>
<keyword evidence="8" id="KW-0732">Signal</keyword>
<name>A0AA38SHL8_9ASTR</name>
<comment type="caution">
    <text evidence="20">Lacks conserved residue(s) required for the propagation of feature annotation.</text>
</comment>
<dbReference type="InterPro" id="IPR003609">
    <property type="entry name" value="Pan_app"/>
</dbReference>
<evidence type="ECO:0000259" key="24">
    <source>
        <dbReference type="PROSITE" id="PS50026"/>
    </source>
</evidence>
<evidence type="ECO:0000256" key="12">
    <source>
        <dbReference type="ARBA" id="ARBA00022840"/>
    </source>
</evidence>
<dbReference type="SUPFAM" id="SSF51110">
    <property type="entry name" value="alpha-D-mannose-specific plant lectins"/>
    <property type="match status" value="1"/>
</dbReference>
<evidence type="ECO:0000256" key="11">
    <source>
        <dbReference type="ARBA" id="ARBA00022777"/>
    </source>
</evidence>
<protein>
    <recommendedName>
        <fullName evidence="2">non-specific serine/threonine protein kinase</fullName>
        <ecNumber evidence="2">2.7.11.1</ecNumber>
    </recommendedName>
</protein>
<dbReference type="SMART" id="SM00473">
    <property type="entry name" value="PAN_AP"/>
    <property type="match status" value="1"/>
</dbReference>
<reference evidence="27" key="1">
    <citation type="submission" date="2023-03" db="EMBL/GenBank/DDBJ databases">
        <title>Chromosome-scale reference genome and RAD-based genetic map of yellow starthistle (Centaurea solstitialis) reveal putative structural variation and QTLs associated with invader traits.</title>
        <authorList>
            <person name="Reatini B."/>
            <person name="Cang F.A."/>
            <person name="Jiang Q."/>
            <person name="Mckibben M.T.W."/>
            <person name="Barker M.S."/>
            <person name="Rieseberg L.H."/>
            <person name="Dlugosch K.M."/>
        </authorList>
    </citation>
    <scope>NUCLEOTIDE SEQUENCE</scope>
    <source>
        <strain evidence="27">CAN-66</strain>
        <tissue evidence="27">Leaf</tissue>
    </source>
</reference>
<evidence type="ECO:0000256" key="21">
    <source>
        <dbReference type="PROSITE-ProRule" id="PRU10141"/>
    </source>
</evidence>
<dbReference type="PROSITE" id="PS00107">
    <property type="entry name" value="PROTEIN_KINASE_ATP"/>
    <property type="match status" value="1"/>
</dbReference>
<dbReference type="SMART" id="SM00220">
    <property type="entry name" value="S_TKc"/>
    <property type="match status" value="1"/>
</dbReference>
<keyword evidence="7 22" id="KW-0812">Transmembrane</keyword>
<evidence type="ECO:0000256" key="4">
    <source>
        <dbReference type="ARBA" id="ARBA00022527"/>
    </source>
</evidence>
<dbReference type="Gene3D" id="2.90.10.10">
    <property type="entry name" value="Bulb-type lectin domain"/>
    <property type="match status" value="1"/>
</dbReference>
<dbReference type="EC" id="2.7.11.1" evidence="2"/>
<keyword evidence="5" id="KW-0597">Phosphoprotein</keyword>
<feature type="domain" description="EGF-like" evidence="24">
    <location>
        <begin position="357"/>
        <end position="393"/>
    </location>
</feature>
<dbReference type="FunFam" id="3.30.200.20:FF:000195">
    <property type="entry name" value="G-type lectin S-receptor-like serine/threonine-protein kinase"/>
    <property type="match status" value="1"/>
</dbReference>
<dbReference type="InterPro" id="IPR000719">
    <property type="entry name" value="Prot_kinase_dom"/>
</dbReference>
<keyword evidence="13 22" id="KW-1133">Transmembrane helix</keyword>
<dbReference type="GO" id="GO:0004674">
    <property type="term" value="F:protein serine/threonine kinase activity"/>
    <property type="evidence" value="ECO:0007669"/>
    <property type="project" value="UniProtKB-KW"/>
</dbReference>
<keyword evidence="6" id="KW-0808">Transferase</keyword>
<evidence type="ECO:0000256" key="18">
    <source>
        <dbReference type="ARBA" id="ARBA00047899"/>
    </source>
</evidence>
<evidence type="ECO:0000256" key="3">
    <source>
        <dbReference type="ARBA" id="ARBA00022475"/>
    </source>
</evidence>
<keyword evidence="15" id="KW-1015">Disulfide bond</keyword>
<dbReference type="PANTHER" id="PTHR27002:SF932">
    <property type="entry name" value="RECEPTOR-LIKE SERINE_THREONINE-PROTEIN KINASE"/>
    <property type="match status" value="1"/>
</dbReference>
<evidence type="ECO:0000256" key="7">
    <source>
        <dbReference type="ARBA" id="ARBA00022692"/>
    </source>
</evidence>
<evidence type="ECO:0000256" key="16">
    <source>
        <dbReference type="ARBA" id="ARBA00023170"/>
    </source>
</evidence>
<dbReference type="InterPro" id="IPR001480">
    <property type="entry name" value="Bulb-type_lectin_dom"/>
</dbReference>
<dbReference type="CDD" id="cd14066">
    <property type="entry name" value="STKc_IRAK"/>
    <property type="match status" value="1"/>
</dbReference>
<keyword evidence="3" id="KW-1003">Cell membrane</keyword>
<dbReference type="InterPro" id="IPR036426">
    <property type="entry name" value="Bulb-type_lectin_dom_sf"/>
</dbReference>
<dbReference type="PROSITE" id="PS00108">
    <property type="entry name" value="PROTEIN_KINASE_ST"/>
    <property type="match status" value="1"/>
</dbReference>
<keyword evidence="9" id="KW-0430">Lectin</keyword>
<evidence type="ECO:0000256" key="2">
    <source>
        <dbReference type="ARBA" id="ARBA00012513"/>
    </source>
</evidence>
<dbReference type="AlphaFoldDB" id="A0AA38SHL8"/>
<dbReference type="InterPro" id="IPR000858">
    <property type="entry name" value="S_locus_glycoprot_dom"/>
</dbReference>
<dbReference type="Pfam" id="PF01453">
    <property type="entry name" value="B_lectin"/>
    <property type="match status" value="1"/>
</dbReference>
<proteinExistence type="predicted"/>
<evidence type="ECO:0000256" key="15">
    <source>
        <dbReference type="ARBA" id="ARBA00023157"/>
    </source>
</evidence>
<comment type="catalytic activity">
    <reaction evidence="19">
        <text>L-seryl-[protein] + ATP = O-phospho-L-seryl-[protein] + ADP + H(+)</text>
        <dbReference type="Rhea" id="RHEA:17989"/>
        <dbReference type="Rhea" id="RHEA-COMP:9863"/>
        <dbReference type="Rhea" id="RHEA-COMP:11604"/>
        <dbReference type="ChEBI" id="CHEBI:15378"/>
        <dbReference type="ChEBI" id="CHEBI:29999"/>
        <dbReference type="ChEBI" id="CHEBI:30616"/>
        <dbReference type="ChEBI" id="CHEBI:83421"/>
        <dbReference type="ChEBI" id="CHEBI:456216"/>
        <dbReference type="EC" id="2.7.11.1"/>
    </reaction>
</comment>
<dbReference type="PROSITE" id="PS50948">
    <property type="entry name" value="PAN"/>
    <property type="match status" value="1"/>
</dbReference>
<evidence type="ECO:0000256" key="1">
    <source>
        <dbReference type="ARBA" id="ARBA00004251"/>
    </source>
</evidence>
<evidence type="ECO:0000256" key="10">
    <source>
        <dbReference type="ARBA" id="ARBA00022741"/>
    </source>
</evidence>
<dbReference type="InterPro" id="IPR008271">
    <property type="entry name" value="Ser/Thr_kinase_AS"/>
</dbReference>
<organism evidence="27 28">
    <name type="scientific">Centaurea solstitialis</name>
    <name type="common">yellow star-thistle</name>
    <dbReference type="NCBI Taxonomy" id="347529"/>
    <lineage>
        <taxon>Eukaryota</taxon>
        <taxon>Viridiplantae</taxon>
        <taxon>Streptophyta</taxon>
        <taxon>Embryophyta</taxon>
        <taxon>Tracheophyta</taxon>
        <taxon>Spermatophyta</taxon>
        <taxon>Magnoliopsida</taxon>
        <taxon>eudicotyledons</taxon>
        <taxon>Gunneridae</taxon>
        <taxon>Pentapetalae</taxon>
        <taxon>asterids</taxon>
        <taxon>campanulids</taxon>
        <taxon>Asterales</taxon>
        <taxon>Asteraceae</taxon>
        <taxon>Carduoideae</taxon>
        <taxon>Cardueae</taxon>
        <taxon>Centaureinae</taxon>
        <taxon>Centaurea</taxon>
    </lineage>
</organism>
<dbReference type="CDD" id="cd01098">
    <property type="entry name" value="PAN_AP_plant"/>
    <property type="match status" value="1"/>
</dbReference>
<keyword evidence="12 21" id="KW-0067">ATP-binding</keyword>
<keyword evidence="28" id="KW-1185">Reference proteome</keyword>
<feature type="domain" description="Apple" evidence="26">
    <location>
        <begin position="404"/>
        <end position="496"/>
    </location>
</feature>